<dbReference type="EMBL" id="MCOL01000001">
    <property type="protein sequence ID" value="ODO60540.1"/>
    <property type="molecule type" value="Genomic_DNA"/>
</dbReference>
<dbReference type="Proteomes" id="UP000094892">
    <property type="component" value="Unassembled WGS sequence"/>
</dbReference>
<protein>
    <submittedName>
        <fullName evidence="1">Uncharacterized protein</fullName>
    </submittedName>
</protein>
<name>A0A1E3KP35_LACPN</name>
<evidence type="ECO:0000313" key="2">
    <source>
        <dbReference type="Proteomes" id="UP000094892"/>
    </source>
</evidence>
<reference evidence="1 2" key="1">
    <citation type="submission" date="2016-08" db="EMBL/GenBank/DDBJ databases">
        <title>Genome sequencing of Lactobacillus plantarum JSA22, isolated from fermented soybean paste.</title>
        <authorList>
            <person name="Choi H.S."/>
        </authorList>
    </citation>
    <scope>NUCLEOTIDE SEQUENCE [LARGE SCALE GENOMIC DNA]</scope>
    <source>
        <strain evidence="1 2">JSA22</strain>
    </source>
</reference>
<proteinExistence type="predicted"/>
<sequence length="48" mass="5382">MTSSAKTTKRIIANHLVIRSVYPFIEMVVNVDLISMMSFTPADEVVII</sequence>
<accession>A0A1E3KP35</accession>
<gene>
    <name evidence="1" type="ORF">LPJSA22_00473</name>
</gene>
<dbReference type="AlphaFoldDB" id="A0A1E3KP35"/>
<organism evidence="1 2">
    <name type="scientific">Lactiplantibacillus plantarum</name>
    <name type="common">Lactobacillus plantarum</name>
    <dbReference type="NCBI Taxonomy" id="1590"/>
    <lineage>
        <taxon>Bacteria</taxon>
        <taxon>Bacillati</taxon>
        <taxon>Bacillota</taxon>
        <taxon>Bacilli</taxon>
        <taxon>Lactobacillales</taxon>
        <taxon>Lactobacillaceae</taxon>
        <taxon>Lactiplantibacillus</taxon>
    </lineage>
</organism>
<comment type="caution">
    <text evidence="1">The sequence shown here is derived from an EMBL/GenBank/DDBJ whole genome shotgun (WGS) entry which is preliminary data.</text>
</comment>
<evidence type="ECO:0000313" key="1">
    <source>
        <dbReference type="EMBL" id="ODO60540.1"/>
    </source>
</evidence>